<dbReference type="PANTHER" id="PTHR41328:SF2">
    <property type="entry name" value="TERMINASE SMALL SUBUNIT"/>
    <property type="match status" value="1"/>
</dbReference>
<keyword evidence="1" id="KW-1188">Viral release from host cell</keyword>
<accession>A0ABY9AKY1</accession>
<dbReference type="PANTHER" id="PTHR41328">
    <property type="entry name" value="TERMINASE SMALL SUBUNIT-RELATED"/>
    <property type="match status" value="1"/>
</dbReference>
<evidence type="ECO:0000256" key="1">
    <source>
        <dbReference type="ARBA" id="ARBA00022612"/>
    </source>
</evidence>
<name>A0ABY9AKY1_PARCI</name>
<evidence type="ECO:0000313" key="5">
    <source>
        <dbReference type="Proteomes" id="UP001242732"/>
    </source>
</evidence>
<evidence type="ECO:0000313" key="4">
    <source>
        <dbReference type="EMBL" id="WIY47377.1"/>
    </source>
</evidence>
<evidence type="ECO:0000256" key="3">
    <source>
        <dbReference type="SAM" id="MobiDB-lite"/>
    </source>
</evidence>
<feature type="compositionally biased region" description="Acidic residues" evidence="3">
    <location>
        <begin position="327"/>
        <end position="336"/>
    </location>
</feature>
<dbReference type="Gene3D" id="1.10.10.1400">
    <property type="entry name" value="Terminase, small subunit, N-terminal DNA-binding domain, HTH motif"/>
    <property type="match status" value="1"/>
</dbReference>
<protein>
    <submittedName>
        <fullName evidence="4">Terminase small subunit</fullName>
    </submittedName>
</protein>
<dbReference type="InterPro" id="IPR038713">
    <property type="entry name" value="Terminase_Gp1_N_sf"/>
</dbReference>
<gene>
    <name evidence="4" type="ORF">QRO08_16235</name>
</gene>
<dbReference type="Pfam" id="PF03592">
    <property type="entry name" value="Terminase_2"/>
    <property type="match status" value="1"/>
</dbReference>
<organism evidence="4 5">
    <name type="scientific">Paracidovorax citrulli</name>
    <name type="common">Acidovorax citrulli</name>
    <dbReference type="NCBI Taxonomy" id="80869"/>
    <lineage>
        <taxon>Bacteria</taxon>
        <taxon>Pseudomonadati</taxon>
        <taxon>Pseudomonadota</taxon>
        <taxon>Betaproteobacteria</taxon>
        <taxon>Burkholderiales</taxon>
        <taxon>Comamonadaceae</taxon>
        <taxon>Paracidovorax</taxon>
    </lineage>
</organism>
<dbReference type="EMBL" id="CP127363">
    <property type="protein sequence ID" value="WIY47377.1"/>
    <property type="molecule type" value="Genomic_DNA"/>
</dbReference>
<sequence>MAREPAGKKPAPRKTIAPKPAAPQRAAGKAAPAAPASAKPAVKKTPTPRLEKAPAKKQARKAAQLPKNAPPPQAERAQLGLTPKQEKFVDEYLVDLNATQAAIRAGYSPGTARQMGAENLSKPDIQLAVSEARKRQQARTEITADRVLQEIVSVALADARELVEVRTGCCRCCHGEGHKYQRTVGEMNRDREDWVEKGKNPAEFDEAGGIGFNPLLQPNPECPHCGGDGAPRVVLKDTRKISGAAAALYAGAKQTKDGIEIKMHSKMDAIEKLARHLGVYEKDNQQKADPLAALLARIANGNSNGFKPVADDPEAPPPSGTNGFEPREDDDGGAPV</sequence>
<dbReference type="InterPro" id="IPR005335">
    <property type="entry name" value="Terminase_ssu"/>
</dbReference>
<feature type="region of interest" description="Disordered" evidence="3">
    <location>
        <begin position="1"/>
        <end position="82"/>
    </location>
</feature>
<feature type="compositionally biased region" description="Low complexity" evidence="3">
    <location>
        <begin position="17"/>
        <end position="48"/>
    </location>
</feature>
<keyword evidence="5" id="KW-1185">Reference proteome</keyword>
<proteinExistence type="predicted"/>
<dbReference type="Proteomes" id="UP001242732">
    <property type="component" value="Chromosome"/>
</dbReference>
<feature type="region of interest" description="Disordered" evidence="3">
    <location>
        <begin position="302"/>
        <end position="336"/>
    </location>
</feature>
<dbReference type="InterPro" id="IPR052404">
    <property type="entry name" value="SPP1-like_terminase"/>
</dbReference>
<dbReference type="RefSeq" id="WP_011794833.1">
    <property type="nucleotide sequence ID" value="NZ_CP023687.1"/>
</dbReference>
<keyword evidence="2" id="KW-0231">Viral genome packaging</keyword>
<evidence type="ECO:0000256" key="2">
    <source>
        <dbReference type="ARBA" id="ARBA00023219"/>
    </source>
</evidence>
<reference evidence="4 5" key="1">
    <citation type="submission" date="2023-06" db="EMBL/GenBank/DDBJ databases">
        <authorList>
            <person name="Ham H."/>
            <person name="Park D.S."/>
        </authorList>
    </citation>
    <scope>NUCLEOTIDE SEQUENCE [LARGE SCALE GENOMIC DNA]</scope>
    <source>
        <strain evidence="4 5">KACC 17005</strain>
    </source>
</reference>